<dbReference type="GO" id="GO:0046872">
    <property type="term" value="F:metal ion binding"/>
    <property type="evidence" value="ECO:0007669"/>
    <property type="project" value="UniProtKB-KW"/>
</dbReference>
<dbReference type="SFLD" id="SFLDF00009">
    <property type="entry name" value="o-succinylbenzoate_synthase"/>
    <property type="match status" value="1"/>
</dbReference>
<dbReference type="Proteomes" id="UP000000379">
    <property type="component" value="Chromosome"/>
</dbReference>
<dbReference type="STRING" id="649638.Trad_2646"/>
<reference evidence="8 9" key="2">
    <citation type="journal article" date="2011" name="Stand. Genomic Sci.">
        <title>Complete genome sequence of Truepera radiovictrix type strain (RQ-24).</title>
        <authorList>
            <person name="Ivanova N."/>
            <person name="Rohde C."/>
            <person name="Munk C."/>
            <person name="Nolan M."/>
            <person name="Lucas S."/>
            <person name="Del Rio T.G."/>
            <person name="Tice H."/>
            <person name="Deshpande S."/>
            <person name="Cheng J.F."/>
            <person name="Tapia R."/>
            <person name="Han C."/>
            <person name="Goodwin L."/>
            <person name="Pitluck S."/>
            <person name="Liolios K."/>
            <person name="Mavromatis K."/>
            <person name="Mikhailova N."/>
            <person name="Pati A."/>
            <person name="Chen A."/>
            <person name="Palaniappan K."/>
            <person name="Land M."/>
            <person name="Hauser L."/>
            <person name="Chang Y.J."/>
            <person name="Jeffries C.D."/>
            <person name="Brambilla E."/>
            <person name="Rohde M."/>
            <person name="Goker M."/>
            <person name="Tindall B.J."/>
            <person name="Woyke T."/>
            <person name="Bristow J."/>
            <person name="Eisen J.A."/>
            <person name="Markowitz V."/>
            <person name="Hugenholtz P."/>
            <person name="Kyrpides N.C."/>
            <person name="Klenk H.P."/>
            <person name="Lapidus A."/>
        </authorList>
    </citation>
    <scope>NUCLEOTIDE SEQUENCE [LARGE SCALE GENOMIC DNA]</scope>
    <source>
        <strain evidence="9">DSM 17093 / CIP 108686 / LMG 22925 / RQ-24</strain>
    </source>
</reference>
<dbReference type="Gene3D" id="3.20.20.120">
    <property type="entry name" value="Enolase-like C-terminal domain"/>
    <property type="match status" value="1"/>
</dbReference>
<dbReference type="PANTHER" id="PTHR48073:SF5">
    <property type="entry name" value="O-SUCCINYLBENZOATE SYNTHASE"/>
    <property type="match status" value="1"/>
</dbReference>
<dbReference type="NCBIfam" id="TIGR01928">
    <property type="entry name" value="menC_lowGC_arch"/>
    <property type="match status" value="1"/>
</dbReference>
<keyword evidence="3" id="KW-0460">Magnesium</keyword>
<dbReference type="InterPro" id="IPR013341">
    <property type="entry name" value="Mandelate_racemase_N_dom"/>
</dbReference>
<dbReference type="RefSeq" id="WP_013179112.1">
    <property type="nucleotide sequence ID" value="NC_014221.1"/>
</dbReference>
<accession>D7CUG6</accession>
<evidence type="ECO:0000256" key="2">
    <source>
        <dbReference type="ARBA" id="ARBA00022723"/>
    </source>
</evidence>
<dbReference type="GO" id="GO:0009234">
    <property type="term" value="P:menaquinone biosynthetic process"/>
    <property type="evidence" value="ECO:0007669"/>
    <property type="project" value="UniProtKB-UniRule"/>
</dbReference>
<dbReference type="EC" id="4.2.1.113" evidence="5 6"/>
<evidence type="ECO:0000256" key="1">
    <source>
        <dbReference type="ARBA" id="ARBA00001968"/>
    </source>
</evidence>
<evidence type="ECO:0000313" key="9">
    <source>
        <dbReference type="Proteomes" id="UP000000379"/>
    </source>
</evidence>
<dbReference type="Gene3D" id="3.30.390.10">
    <property type="entry name" value="Enolase-like, N-terminal domain"/>
    <property type="match status" value="1"/>
</dbReference>
<dbReference type="EMBL" id="CP002049">
    <property type="protein sequence ID" value="ADI15751.1"/>
    <property type="molecule type" value="Genomic_DNA"/>
</dbReference>
<dbReference type="KEGG" id="tra:Trad_2646"/>
<dbReference type="SMART" id="SM00922">
    <property type="entry name" value="MR_MLE"/>
    <property type="match status" value="1"/>
</dbReference>
<evidence type="ECO:0000256" key="4">
    <source>
        <dbReference type="ARBA" id="ARBA00023239"/>
    </source>
</evidence>
<feature type="domain" description="Mandelate racemase/muconate lactonizing enzyme C-terminal" evidence="7">
    <location>
        <begin position="142"/>
        <end position="234"/>
    </location>
</feature>
<evidence type="ECO:0000256" key="5">
    <source>
        <dbReference type="ARBA" id="ARBA00029491"/>
    </source>
</evidence>
<keyword evidence="9" id="KW-1185">Reference proteome</keyword>
<dbReference type="GO" id="GO:0043748">
    <property type="term" value="F:O-succinylbenzoate synthase activity"/>
    <property type="evidence" value="ECO:0007669"/>
    <property type="project" value="UniProtKB-EC"/>
</dbReference>
<dbReference type="OrthoDB" id="9774531at2"/>
<name>D7CUG6_TRURR</name>
<dbReference type="InterPro" id="IPR010197">
    <property type="entry name" value="OSBS/NAAAR"/>
</dbReference>
<dbReference type="InterPro" id="IPR029017">
    <property type="entry name" value="Enolase-like_N"/>
</dbReference>
<protein>
    <recommendedName>
        <fullName evidence="5 6">o-succinylbenzoate synthase</fullName>
        <ecNumber evidence="5 6">4.2.1.113</ecNumber>
    </recommendedName>
</protein>
<reference evidence="9" key="1">
    <citation type="submission" date="2010-05" db="EMBL/GenBank/DDBJ databases">
        <title>The complete genome of Truepera radiovictris DSM 17093.</title>
        <authorList>
            <consortium name="US DOE Joint Genome Institute (JGI-PGF)"/>
            <person name="Lucas S."/>
            <person name="Copeland A."/>
            <person name="Lapidus A."/>
            <person name="Glavina del Rio T."/>
            <person name="Dalin E."/>
            <person name="Tice H."/>
            <person name="Bruce D."/>
            <person name="Goodwin L."/>
            <person name="Pitluck S."/>
            <person name="Kyrpides N."/>
            <person name="Mavromatis K."/>
            <person name="Ovchinnikova G."/>
            <person name="Munk A.C."/>
            <person name="Detter J.C."/>
            <person name="Han C."/>
            <person name="Tapia R."/>
            <person name="Land M."/>
            <person name="Hauser L."/>
            <person name="Markowitz V."/>
            <person name="Cheng J.-F."/>
            <person name="Hugenholtz P."/>
            <person name="Woyke T."/>
            <person name="Wu D."/>
            <person name="Tindall B."/>
            <person name="Pomrenke H.G."/>
            <person name="Brambilla E."/>
            <person name="Klenk H.-P."/>
            <person name="Eisen J.A."/>
        </authorList>
    </citation>
    <scope>NUCLEOTIDE SEQUENCE [LARGE SCALE GENOMIC DNA]</scope>
    <source>
        <strain evidence="9">DSM 17093 / CIP 108686 / LMG 22925 / RQ-24</strain>
    </source>
</reference>
<dbReference type="PANTHER" id="PTHR48073">
    <property type="entry name" value="O-SUCCINYLBENZOATE SYNTHASE-RELATED"/>
    <property type="match status" value="1"/>
</dbReference>
<keyword evidence="4" id="KW-0456">Lyase</keyword>
<dbReference type="InterPro" id="IPR029065">
    <property type="entry name" value="Enolase_C-like"/>
</dbReference>
<sequence>MKLERIELRELEVSLKFRFETSFGVEQRLRKVLVTVFSEGLEGYGEATAGSFPGYSYETTRTVWDTLCEHVVPRVLGHDVQTPAQLLAWLAPIRGHNMAIGALETAFWDLQAKAAGVPLWVLLGGVRTAHPVGASLGIQESIAKTVEVALAHAEAGYKRLKFKIKPGWDVAPLRAVREALPEMPLTVDANSAYRLTDARVFGQLDDLGLDYIEQPLAHDDLVDHAQLQRLLATPLCLDESVHSPEDARKGLQLGAGRVINIKVGRVRGHLLARRVHDVALAFGASVWCGGMLELGVGRAHNLHLSALEGFSLPGDTASASRYWDEDIVEPTLDAVSGVQRIPEGAGIGVSLKRDLIEKLTLRRETFA</sequence>
<dbReference type="UniPathway" id="UPA01057">
    <property type="reaction ID" value="UER00165"/>
</dbReference>
<evidence type="ECO:0000259" key="7">
    <source>
        <dbReference type="SMART" id="SM00922"/>
    </source>
</evidence>
<evidence type="ECO:0000256" key="3">
    <source>
        <dbReference type="ARBA" id="ARBA00022842"/>
    </source>
</evidence>
<dbReference type="InterPro" id="IPR036849">
    <property type="entry name" value="Enolase-like_C_sf"/>
</dbReference>
<dbReference type="UniPathway" id="UPA00079"/>
<dbReference type="eggNOG" id="COG4948">
    <property type="taxonomic scope" value="Bacteria"/>
</dbReference>
<dbReference type="InterPro" id="IPR013342">
    <property type="entry name" value="Mandelate_racemase_C"/>
</dbReference>
<dbReference type="CDD" id="cd03317">
    <property type="entry name" value="NAAAR"/>
    <property type="match status" value="1"/>
</dbReference>
<dbReference type="GO" id="GO:0016854">
    <property type="term" value="F:racemase and epimerase activity"/>
    <property type="evidence" value="ECO:0007669"/>
    <property type="project" value="UniProtKB-ARBA"/>
</dbReference>
<proteinExistence type="predicted"/>
<dbReference type="SFLD" id="SFLDG00180">
    <property type="entry name" value="muconate_cycloisomerase"/>
    <property type="match status" value="1"/>
</dbReference>
<dbReference type="HOGENOM" id="CLU_030273_4_4_0"/>
<organism evidence="8 9">
    <name type="scientific">Truepera radiovictrix (strain DSM 17093 / CIP 108686 / LMG 22925 / RQ-24)</name>
    <dbReference type="NCBI Taxonomy" id="649638"/>
    <lineage>
        <taxon>Bacteria</taxon>
        <taxon>Thermotogati</taxon>
        <taxon>Deinococcota</taxon>
        <taxon>Deinococci</taxon>
        <taxon>Trueperales</taxon>
        <taxon>Trueperaceae</taxon>
        <taxon>Truepera</taxon>
    </lineage>
</organism>
<dbReference type="SUPFAM" id="SSF54826">
    <property type="entry name" value="Enolase N-terminal domain-like"/>
    <property type="match status" value="1"/>
</dbReference>
<evidence type="ECO:0000313" key="8">
    <source>
        <dbReference type="EMBL" id="ADI15751.1"/>
    </source>
</evidence>
<gene>
    <name evidence="8" type="ordered locus">Trad_2646</name>
</gene>
<keyword evidence="2" id="KW-0479">Metal-binding</keyword>
<dbReference type="Pfam" id="PF13378">
    <property type="entry name" value="MR_MLE_C"/>
    <property type="match status" value="1"/>
</dbReference>
<dbReference type="AlphaFoldDB" id="D7CUG6"/>
<dbReference type="Pfam" id="PF02746">
    <property type="entry name" value="MR_MLE_N"/>
    <property type="match status" value="1"/>
</dbReference>
<dbReference type="SFLD" id="SFLDS00001">
    <property type="entry name" value="Enolase"/>
    <property type="match status" value="1"/>
</dbReference>
<comment type="cofactor">
    <cofactor evidence="1">
        <name>a divalent metal cation</name>
        <dbReference type="ChEBI" id="CHEBI:60240"/>
    </cofactor>
</comment>
<evidence type="ECO:0000256" key="6">
    <source>
        <dbReference type="NCBIfam" id="TIGR01928"/>
    </source>
</evidence>
<dbReference type="SUPFAM" id="SSF51604">
    <property type="entry name" value="Enolase C-terminal domain-like"/>
    <property type="match status" value="1"/>
</dbReference>